<gene>
    <name evidence="1" type="ORF">HHJ67_00740</name>
</gene>
<dbReference type="Pfam" id="PF07751">
    <property type="entry name" value="Abi_2"/>
    <property type="match status" value="1"/>
</dbReference>
<protein>
    <submittedName>
        <fullName evidence="1">Abi family protein</fullName>
    </submittedName>
</protein>
<dbReference type="InterPro" id="IPR011664">
    <property type="entry name" value="Abi_system_AbiD/AbiF-like"/>
</dbReference>
<accession>A0A7Y0YB58</accession>
<dbReference type="Proteomes" id="UP000553981">
    <property type="component" value="Unassembled WGS sequence"/>
</dbReference>
<comment type="caution">
    <text evidence="1">The sequence shown here is derived from an EMBL/GenBank/DDBJ whole genome shotgun (WGS) entry which is preliminary data.</text>
</comment>
<sequence length="317" mass="36092">MPQSLDAPLAKQFKTHGEQIALLRERGMLIESDSEACRLLEQVNYYRLSGYWYSWRKLLEPGKRADSFIEGTTLDDVAAVYMFDCKLREIVFACLTPIELSVRSMLGHELGRIDTFAHLHPNVLGPLAQASDGEGSSAGYLKWLARYEKELRASREDFVAHHNKKYGGKLPIWAAVEVMDWGSLTYLYQLAPIGVRDTIAARVDLTAAQFGSWLKALNILRNYSAHHARMFNRVYTIKPRLPRKGRHTGLDMIAGVVNRTFGQLTLIQYLLVRLDLGNTTRLPKLLEKYPQVKPLPISHLGMPDNWQENPLWATKTI</sequence>
<dbReference type="RefSeq" id="WP_169755922.1">
    <property type="nucleotide sequence ID" value="NZ_JABCUG010000001.1"/>
</dbReference>
<organism evidence="1 2">
    <name type="scientific">Mobiluncus curtisii</name>
    <dbReference type="NCBI Taxonomy" id="2051"/>
    <lineage>
        <taxon>Bacteria</taxon>
        <taxon>Bacillati</taxon>
        <taxon>Actinomycetota</taxon>
        <taxon>Actinomycetes</taxon>
        <taxon>Actinomycetales</taxon>
        <taxon>Actinomycetaceae</taxon>
        <taxon>Mobiluncus</taxon>
    </lineage>
</organism>
<reference evidence="1 2" key="1">
    <citation type="submission" date="2020-04" db="EMBL/GenBank/DDBJ databases">
        <title>Antimicrobial susceptibility and clonality of vaginal-derived multi-drug resistant Mobiluncus isolates in China.</title>
        <authorList>
            <person name="Zhang X."/>
        </authorList>
    </citation>
    <scope>NUCLEOTIDE SEQUENCE [LARGE SCALE GENOMIC DNA]</scope>
    <source>
        <strain evidence="1 2">19</strain>
    </source>
</reference>
<dbReference type="EMBL" id="JABCUI010000001">
    <property type="protein sequence ID" value="NMW86289.1"/>
    <property type="molecule type" value="Genomic_DNA"/>
</dbReference>
<evidence type="ECO:0000313" key="1">
    <source>
        <dbReference type="EMBL" id="NMW86289.1"/>
    </source>
</evidence>
<dbReference type="AlphaFoldDB" id="A0A7Y0YB58"/>
<name>A0A7Y0YB58_9ACTO</name>
<proteinExistence type="predicted"/>
<evidence type="ECO:0000313" key="2">
    <source>
        <dbReference type="Proteomes" id="UP000553981"/>
    </source>
</evidence>